<dbReference type="AlphaFoldDB" id="A0A0F9SVN8"/>
<organism evidence="1">
    <name type="scientific">marine sediment metagenome</name>
    <dbReference type="NCBI Taxonomy" id="412755"/>
    <lineage>
        <taxon>unclassified sequences</taxon>
        <taxon>metagenomes</taxon>
        <taxon>ecological metagenomes</taxon>
    </lineage>
</organism>
<protein>
    <submittedName>
        <fullName evidence="1">Uncharacterized protein</fullName>
    </submittedName>
</protein>
<accession>A0A0F9SVN8</accession>
<name>A0A0F9SVN8_9ZZZZ</name>
<gene>
    <name evidence="1" type="ORF">LCGC14_0425410</name>
</gene>
<sequence>MKQETMKHKLFECACSELNCQFCAGGLGLCTVCGGFEGTLTTDCCGQKLTSKEEAQIYEHGVLDFKDGEWIRARNETSNRRIKNVSRL</sequence>
<dbReference type="EMBL" id="LAZR01000393">
    <property type="protein sequence ID" value="KKN70939.1"/>
    <property type="molecule type" value="Genomic_DNA"/>
</dbReference>
<reference evidence="1" key="1">
    <citation type="journal article" date="2015" name="Nature">
        <title>Complex archaea that bridge the gap between prokaryotes and eukaryotes.</title>
        <authorList>
            <person name="Spang A."/>
            <person name="Saw J.H."/>
            <person name="Jorgensen S.L."/>
            <person name="Zaremba-Niedzwiedzka K."/>
            <person name="Martijn J."/>
            <person name="Lind A.E."/>
            <person name="van Eijk R."/>
            <person name="Schleper C."/>
            <person name="Guy L."/>
            <person name="Ettema T.J."/>
        </authorList>
    </citation>
    <scope>NUCLEOTIDE SEQUENCE</scope>
</reference>
<evidence type="ECO:0000313" key="1">
    <source>
        <dbReference type="EMBL" id="KKN70939.1"/>
    </source>
</evidence>
<proteinExistence type="predicted"/>
<comment type="caution">
    <text evidence="1">The sequence shown here is derived from an EMBL/GenBank/DDBJ whole genome shotgun (WGS) entry which is preliminary data.</text>
</comment>